<dbReference type="InterPro" id="IPR053137">
    <property type="entry name" value="NLR-like"/>
</dbReference>
<dbReference type="PANTHER" id="PTHR46082:SF6">
    <property type="entry name" value="AAA+ ATPASE DOMAIN-CONTAINING PROTEIN-RELATED"/>
    <property type="match status" value="1"/>
</dbReference>
<dbReference type="RefSeq" id="WP_345475368.1">
    <property type="nucleotide sequence ID" value="NZ_BAABHF010000065.1"/>
</dbReference>
<feature type="compositionally biased region" description="Low complexity" evidence="1">
    <location>
        <begin position="120"/>
        <end position="142"/>
    </location>
</feature>
<name>A0ABP8R7D7_9ACTN</name>
<gene>
    <name evidence="4" type="ORF">GCM10023191_096430</name>
</gene>
<dbReference type="Proteomes" id="UP001500503">
    <property type="component" value="Unassembled WGS sequence"/>
</dbReference>
<evidence type="ECO:0000313" key="4">
    <source>
        <dbReference type="EMBL" id="GAA4520065.1"/>
    </source>
</evidence>
<feature type="region of interest" description="Disordered" evidence="1">
    <location>
        <begin position="101"/>
        <end position="145"/>
    </location>
</feature>
<dbReference type="Gene3D" id="1.25.40.10">
    <property type="entry name" value="Tetratricopeptide repeat domain"/>
    <property type="match status" value="2"/>
</dbReference>
<reference evidence="5" key="1">
    <citation type="journal article" date="2019" name="Int. J. Syst. Evol. Microbiol.">
        <title>The Global Catalogue of Microorganisms (GCM) 10K type strain sequencing project: providing services to taxonomists for standard genome sequencing and annotation.</title>
        <authorList>
            <consortium name="The Broad Institute Genomics Platform"/>
            <consortium name="The Broad Institute Genome Sequencing Center for Infectious Disease"/>
            <person name="Wu L."/>
            <person name="Ma J."/>
        </authorList>
    </citation>
    <scope>NUCLEOTIDE SEQUENCE [LARGE SCALE GENOMIC DNA]</scope>
    <source>
        <strain evidence="5">JCM 17933</strain>
    </source>
</reference>
<evidence type="ECO:0000259" key="2">
    <source>
        <dbReference type="Pfam" id="PF00931"/>
    </source>
</evidence>
<dbReference type="InterPro" id="IPR056681">
    <property type="entry name" value="DUF7779"/>
</dbReference>
<feature type="domain" description="DUF7779" evidence="3">
    <location>
        <begin position="384"/>
        <end position="469"/>
    </location>
</feature>
<protein>
    <recommendedName>
        <fullName evidence="6">Tetratricopeptide repeat protein</fullName>
    </recommendedName>
</protein>
<dbReference type="Pfam" id="PF13424">
    <property type="entry name" value="TPR_12"/>
    <property type="match status" value="1"/>
</dbReference>
<dbReference type="Pfam" id="PF25000">
    <property type="entry name" value="DUF7779"/>
    <property type="match status" value="1"/>
</dbReference>
<dbReference type="NCBIfam" id="NF040586">
    <property type="entry name" value="FxSxx_TPR"/>
    <property type="match status" value="1"/>
</dbReference>
<dbReference type="EMBL" id="BAABHF010000065">
    <property type="protein sequence ID" value="GAA4520065.1"/>
    <property type="molecule type" value="Genomic_DNA"/>
</dbReference>
<dbReference type="PANTHER" id="PTHR46082">
    <property type="entry name" value="ATP/GTP-BINDING PROTEIN-RELATED"/>
    <property type="match status" value="1"/>
</dbReference>
<feature type="domain" description="NB-ARC" evidence="2">
    <location>
        <begin position="161"/>
        <end position="309"/>
    </location>
</feature>
<evidence type="ECO:0000259" key="3">
    <source>
        <dbReference type="Pfam" id="PF25000"/>
    </source>
</evidence>
<dbReference type="SUPFAM" id="SSF52540">
    <property type="entry name" value="P-loop containing nucleoside triphosphate hydrolases"/>
    <property type="match status" value="1"/>
</dbReference>
<dbReference type="InterPro" id="IPR011990">
    <property type="entry name" value="TPR-like_helical_dom_sf"/>
</dbReference>
<organism evidence="4 5">
    <name type="scientific">Actinoallomurus oryzae</name>
    <dbReference type="NCBI Taxonomy" id="502180"/>
    <lineage>
        <taxon>Bacteria</taxon>
        <taxon>Bacillati</taxon>
        <taxon>Actinomycetota</taxon>
        <taxon>Actinomycetes</taxon>
        <taxon>Streptosporangiales</taxon>
        <taxon>Thermomonosporaceae</taxon>
        <taxon>Actinoallomurus</taxon>
    </lineage>
</organism>
<dbReference type="Pfam" id="PF13374">
    <property type="entry name" value="TPR_10"/>
    <property type="match status" value="3"/>
</dbReference>
<dbReference type="InterPro" id="IPR027417">
    <property type="entry name" value="P-loop_NTPase"/>
</dbReference>
<accession>A0ABP8R7D7</accession>
<comment type="caution">
    <text evidence="4">The sequence shown here is derived from an EMBL/GenBank/DDBJ whole genome shotgun (WGS) entry which is preliminary data.</text>
</comment>
<evidence type="ECO:0008006" key="6">
    <source>
        <dbReference type="Google" id="ProtNLM"/>
    </source>
</evidence>
<evidence type="ECO:0000256" key="1">
    <source>
        <dbReference type="SAM" id="MobiDB-lite"/>
    </source>
</evidence>
<sequence length="965" mass="105484">MNPSGEEAAPSFVADLVRLRQDAGMPSYSTLERLSDHRLSRSTMSDVLTGKRVRLPEWRFVAVFVTACREAAAESGLDPDPLGTPADWKNRWDAAMAGHRDLGYGGARRTRSPRPEKSGTAPAPTSPAAPSAPADDPSPYTAESTLWGPVPPIVHDFIGREDVLEEMRRRLIGRGGVIAVQGLAGVGKTQVAIAYANHFKGNHDLVWWISAETRERALADLAQIGIAGETEMTDEERAAAVIDALRLGRPYAQWLLVFDNADDPDRVRDLLPPERGNIIITTRNSRWRAFEELHELDVLSRRESVEFLSGRIRGLSEADAHRLAEAAGDLPLVLEHAAESRIPLDEYLTRLAAAPRRLLSANQPSGYPVSVTESWDAAIERLRQDTPPALELLRCCAFFGAGPIPLEALERGRYLPRSSLQTTLGDPITRSRAIGALGRTALARVDPARRTIQVHRIVQAVVRDRLSAADVEQSRHDVHLLLAAADPGDPDDFDNWPHYEELRGHMSPSGLEGCRDPSAQRLVLNIVRYLRVVGDPVQARALADRALQRWPASVPDDLDALTMHLAVNRSKADAMGALGAYDDAFELSRTALARAQASLGDDHEETVILGRSVGAELRMRGRFAEALDADRASLSAHLRVFGRDHPQSFMARNNVAIDDTLNGRHDDAAREDERVYRDALNFYGRADHPAVLYYQNAMARSLRHAGRYHAALQVADQVNEGYRSVIDRGILSEDHPWVLAHANDLAAARADAGVPNAYESASDVHNRCWRIFGVNHPQTLAAAVTLGSALRMSRRTKEALDRLTDTADRYRSTFGTDHPYTHACAIELAAAHRQSGDPAAAITLLDGALSGLHGTVGAGHPYTLTAMTTRANALADSGGLDDAAADARTALTGLRRVLGPDHPHTLACAGNLTLVLSDLGRQQEAGTDRADILVRYQRSLGAEHPHVTFFLRRERLDPGFSPMPL</sequence>
<dbReference type="Pfam" id="PF00931">
    <property type="entry name" value="NB-ARC"/>
    <property type="match status" value="1"/>
</dbReference>
<proteinExistence type="predicted"/>
<dbReference type="InterPro" id="IPR002182">
    <property type="entry name" value="NB-ARC"/>
</dbReference>
<dbReference type="SUPFAM" id="SSF48452">
    <property type="entry name" value="TPR-like"/>
    <property type="match status" value="3"/>
</dbReference>
<keyword evidence="5" id="KW-1185">Reference proteome</keyword>
<dbReference type="Gene3D" id="3.40.50.300">
    <property type="entry name" value="P-loop containing nucleotide triphosphate hydrolases"/>
    <property type="match status" value="1"/>
</dbReference>
<evidence type="ECO:0000313" key="5">
    <source>
        <dbReference type="Proteomes" id="UP001500503"/>
    </source>
</evidence>